<reference evidence="2" key="1">
    <citation type="submission" date="2020-08" db="EMBL/GenBank/DDBJ databases">
        <title>A bifunctional nitrone conjugated secondary metabolite targeting the ribosome.</title>
        <authorList>
            <person name="Limbrick E.M."/>
            <person name="Graf M."/>
            <person name="Derewacz D.K."/>
            <person name="Nguyen F."/>
            <person name="Spraggins J.M."/>
            <person name="Wieland M."/>
            <person name="Ynigez-Gutierrez A.E."/>
            <person name="Reisman B.J."/>
            <person name="Zinshteyn B."/>
            <person name="McCulloch K."/>
            <person name="Iverson T.M."/>
            <person name="Green R."/>
            <person name="Wilson D.N."/>
            <person name="Bachmann B.O."/>
        </authorList>
    </citation>
    <scope>NUCLEOTIDE SEQUENCE</scope>
    <source>
        <strain evidence="2">Africana</strain>
    </source>
</reference>
<evidence type="ECO:0000313" key="2">
    <source>
        <dbReference type="EMBL" id="QLJ97089.1"/>
    </source>
</evidence>
<organism evidence="2">
    <name type="scientific">Micromonospora carbonacea</name>
    <dbReference type="NCBI Taxonomy" id="47853"/>
    <lineage>
        <taxon>Bacteria</taxon>
        <taxon>Bacillati</taxon>
        <taxon>Actinomycetota</taxon>
        <taxon>Actinomycetes</taxon>
        <taxon>Micromonosporales</taxon>
        <taxon>Micromonosporaceae</taxon>
        <taxon>Micromonospora</taxon>
    </lineage>
</organism>
<accession>A0A7D6CD80</accession>
<gene>
    <name evidence="2" type="ORF">HZU44_19790</name>
</gene>
<feature type="domain" description="SCO6045-like C-terminal" evidence="1">
    <location>
        <begin position="10"/>
        <end position="93"/>
    </location>
</feature>
<dbReference type="Pfam" id="PF26136">
    <property type="entry name" value="SCO6045_C"/>
    <property type="match status" value="1"/>
</dbReference>
<dbReference type="AlphaFoldDB" id="A0A7D6CD80"/>
<dbReference type="EMBL" id="CP058905">
    <property type="protein sequence ID" value="QLJ97089.1"/>
    <property type="molecule type" value="Genomic_DNA"/>
</dbReference>
<evidence type="ECO:0000259" key="1">
    <source>
        <dbReference type="Pfam" id="PF26136"/>
    </source>
</evidence>
<proteinExistence type="predicted"/>
<dbReference type="InterPro" id="IPR058711">
    <property type="entry name" value="SCO6045-like_C"/>
</dbReference>
<protein>
    <recommendedName>
        <fullName evidence="1">SCO6045-like C-terminal domain-containing protein</fullName>
    </recommendedName>
</protein>
<sequence length="152" mass="15960">MSASGGGDLAARQAELVATLVAGGPLPPGFAPGPVDAARRALLRKRAGDVARHWPLLAAALGGSWSATFARWAADRPTNGSLRDGWDLARELHRRGELPPLGAEELAAREAATRYDGATAPRPRRLPALARVGGTVAVQFAGRVRLVRPAHR</sequence>
<name>A0A7D6CD80_9ACTN</name>